<dbReference type="Proteomes" id="UP000684084">
    <property type="component" value="Unassembled WGS sequence"/>
</dbReference>
<proteinExistence type="predicted"/>
<dbReference type="InterPro" id="IPR011705">
    <property type="entry name" value="BACK"/>
</dbReference>
<feature type="domain" description="BACK" evidence="1">
    <location>
        <begin position="71"/>
        <end position="128"/>
    </location>
</feature>
<gene>
    <name evidence="2" type="ORF">CHRIB12_LOCUS5991</name>
</gene>
<organism evidence="2 3">
    <name type="scientific">Rhizophagus irregularis</name>
    <dbReference type="NCBI Taxonomy" id="588596"/>
    <lineage>
        <taxon>Eukaryota</taxon>
        <taxon>Fungi</taxon>
        <taxon>Fungi incertae sedis</taxon>
        <taxon>Mucoromycota</taxon>
        <taxon>Glomeromycotina</taxon>
        <taxon>Glomeromycetes</taxon>
        <taxon>Glomerales</taxon>
        <taxon>Glomeraceae</taxon>
        <taxon>Rhizophagus</taxon>
    </lineage>
</organism>
<dbReference type="EMBL" id="CAGKOT010000009">
    <property type="protein sequence ID" value="CAB5354833.1"/>
    <property type="molecule type" value="Genomic_DNA"/>
</dbReference>
<name>A0A915YZY5_9GLOM</name>
<evidence type="ECO:0000313" key="3">
    <source>
        <dbReference type="Proteomes" id="UP000684084"/>
    </source>
</evidence>
<dbReference type="AlphaFoldDB" id="A0A915YZY5"/>
<comment type="caution">
    <text evidence="2">The sequence shown here is derived from an EMBL/GenBank/DDBJ whole genome shotgun (WGS) entry which is preliminary data.</text>
</comment>
<dbReference type="OrthoDB" id="45365at2759"/>
<protein>
    <recommendedName>
        <fullName evidence="1">BACK domain-containing protein</fullName>
    </recommendedName>
</protein>
<dbReference type="VEuPathDB" id="FungiDB:RhiirFUN_013346"/>
<accession>A0A915YZY5</accession>
<reference evidence="2" key="1">
    <citation type="submission" date="2020-05" db="EMBL/GenBank/DDBJ databases">
        <authorList>
            <person name="Rincon C."/>
            <person name="Sanders R I."/>
            <person name="Robbins C."/>
            <person name="Chaturvedi A."/>
        </authorList>
    </citation>
    <scope>NUCLEOTIDE SEQUENCE</scope>
    <source>
        <strain evidence="2">CHB12</strain>
    </source>
</reference>
<evidence type="ECO:0000259" key="1">
    <source>
        <dbReference type="Pfam" id="PF07707"/>
    </source>
</evidence>
<dbReference type="Pfam" id="PF07707">
    <property type="entry name" value="BACK"/>
    <property type="match status" value="1"/>
</dbReference>
<evidence type="ECO:0000313" key="2">
    <source>
        <dbReference type="EMBL" id="CAB5354833.1"/>
    </source>
</evidence>
<sequence length="311" mass="37493">MNHLLKYLYSGIIELDKQRGVNVFKLFIASDELGIKKLSDYILNYIIEKYEIYIKEDPIDILQIIFKYEHFNSLRNNCLEFISENPKIFFESTKFLSIEKSILIKLIQRDDLEIHDEYEIWNYILKWGIERMSSSLTTTENNNNNHNNINNDNIDINNFSNWNLENFFELKNILHDFLLHIRWFQISSKIFYQQISPFKPIFPDYLYKDIITKNFKYFSLKPRKSIYYDDFDKSFTDDDDEPIIARLANKNYDKYLYNSNYGPTFGTGFDLIIENDIIKCDNITSYPKLLAFINPRQIYFLEDYEVYKVTK</sequence>